<dbReference type="InterPro" id="IPR021731">
    <property type="entry name" value="AMIN_dom"/>
</dbReference>
<sequence precursor="true">MFKTFRHWFLFLAVCAAVVPAVAALSSRPAAAQDEARHEVRMGVDFTVLPVVLPDGTEAPATPAEPPLDQPETVPAPEAAGPAPDAPQPDQQAKDAAAGQAEIPALAPVGGEGVIRAVTLDETALGFSITVVADRPVGEASIMHLDNPIRLVVDLPGAWRYRGGNVLRSEGAVKHLVLGEHPDRFRMVVHFRTPPKKRLEPDLQTAGNELHVLVAVP</sequence>
<feature type="region of interest" description="Disordered" evidence="1">
    <location>
        <begin position="55"/>
        <end position="99"/>
    </location>
</feature>
<feature type="signal peptide" evidence="2">
    <location>
        <begin position="1"/>
        <end position="23"/>
    </location>
</feature>
<evidence type="ECO:0000256" key="2">
    <source>
        <dbReference type="SAM" id="SignalP"/>
    </source>
</evidence>
<dbReference type="AlphaFoldDB" id="F0JD82"/>
<keyword evidence="5" id="KW-1185">Reference proteome</keyword>
<protein>
    <recommendedName>
        <fullName evidence="3">AMIN domain-containing protein</fullName>
    </recommendedName>
</protein>
<dbReference type="OrthoDB" id="5457863at2"/>
<evidence type="ECO:0000313" key="5">
    <source>
        <dbReference type="Proteomes" id="UP000007845"/>
    </source>
</evidence>
<dbReference type="RefSeq" id="WP_014323182.1">
    <property type="nucleotide sequence ID" value="NC_016803.1"/>
</dbReference>
<dbReference type="Gene3D" id="2.60.40.3500">
    <property type="match status" value="1"/>
</dbReference>
<feature type="chain" id="PRO_5003254931" description="AMIN domain-containing protein" evidence="2">
    <location>
        <begin position="24"/>
        <end position="217"/>
    </location>
</feature>
<dbReference type="Pfam" id="PF11741">
    <property type="entry name" value="AMIN"/>
    <property type="match status" value="1"/>
</dbReference>
<organism evidence="4 5">
    <name type="scientific">Pseudodesulfovibrio mercurii</name>
    <dbReference type="NCBI Taxonomy" id="641491"/>
    <lineage>
        <taxon>Bacteria</taxon>
        <taxon>Pseudomonadati</taxon>
        <taxon>Thermodesulfobacteriota</taxon>
        <taxon>Desulfovibrionia</taxon>
        <taxon>Desulfovibrionales</taxon>
        <taxon>Desulfovibrionaceae</taxon>
    </lineage>
</organism>
<accession>F0JD82</accession>
<evidence type="ECO:0000259" key="3">
    <source>
        <dbReference type="Pfam" id="PF11741"/>
    </source>
</evidence>
<keyword evidence="2" id="KW-0732">Signal</keyword>
<dbReference type="STRING" id="641491.DND132_2553"/>
<proteinExistence type="predicted"/>
<gene>
    <name evidence="4" type="ORF">DND132_2553</name>
</gene>
<evidence type="ECO:0000256" key="1">
    <source>
        <dbReference type="SAM" id="MobiDB-lite"/>
    </source>
</evidence>
<dbReference type="KEGG" id="ddn:DND132_2553"/>
<reference evidence="4 5" key="1">
    <citation type="journal article" date="2011" name="J. Bacteriol.">
        <title>Genome sequence of the mercury-methylating strain Desulfovibrio desulfuricans ND132.</title>
        <authorList>
            <person name="Brown S.D."/>
            <person name="Gilmour C.C."/>
            <person name="Kucken A.M."/>
            <person name="Wall J.D."/>
            <person name="Elias D.A."/>
            <person name="Brandt C.C."/>
            <person name="Podar M."/>
            <person name="Chertkov O."/>
            <person name="Held B."/>
            <person name="Bruce D.C."/>
            <person name="Detter J.C."/>
            <person name="Tapia R."/>
            <person name="Han C.S."/>
            <person name="Goodwin L.A."/>
            <person name="Cheng J.F."/>
            <person name="Pitluck S."/>
            <person name="Woyke T."/>
            <person name="Mikhailova N."/>
            <person name="Ivanova N.N."/>
            <person name="Han J."/>
            <person name="Lucas S."/>
            <person name="Lapidus A.L."/>
            <person name="Land M.L."/>
            <person name="Hauser L.J."/>
            <person name="Palumbo A.V."/>
        </authorList>
    </citation>
    <scope>NUCLEOTIDE SEQUENCE [LARGE SCALE GENOMIC DNA]</scope>
    <source>
        <strain evidence="4 5">ND132</strain>
    </source>
</reference>
<dbReference type="EMBL" id="CP003220">
    <property type="protein sequence ID" value="EGB15756.1"/>
    <property type="molecule type" value="Genomic_DNA"/>
</dbReference>
<name>F0JD82_9BACT</name>
<feature type="compositionally biased region" description="Low complexity" evidence="1">
    <location>
        <begin position="75"/>
        <end position="99"/>
    </location>
</feature>
<evidence type="ECO:0000313" key="4">
    <source>
        <dbReference type="EMBL" id="EGB15756.1"/>
    </source>
</evidence>
<feature type="domain" description="AMIN" evidence="3">
    <location>
        <begin position="140"/>
        <end position="199"/>
    </location>
</feature>
<dbReference type="HOGENOM" id="CLU_1169179_0_0_7"/>
<dbReference type="Proteomes" id="UP000007845">
    <property type="component" value="Chromosome"/>
</dbReference>